<dbReference type="Pfam" id="PF00266">
    <property type="entry name" value="Aminotran_5"/>
    <property type="match status" value="1"/>
</dbReference>
<evidence type="ECO:0000313" key="3">
    <source>
        <dbReference type="Proteomes" id="UP000177870"/>
    </source>
</evidence>
<dbReference type="GO" id="GO:0016829">
    <property type="term" value="F:lyase activity"/>
    <property type="evidence" value="ECO:0007669"/>
    <property type="project" value="UniProtKB-KW"/>
</dbReference>
<dbReference type="Gene3D" id="3.90.1150.10">
    <property type="entry name" value="Aspartate Aminotransferase, domain 1"/>
    <property type="match status" value="1"/>
</dbReference>
<dbReference type="OrthoDB" id="9804366at2"/>
<dbReference type="Gene3D" id="3.40.640.10">
    <property type="entry name" value="Type I PLP-dependent aspartate aminotransferase-like (Major domain)"/>
    <property type="match status" value="1"/>
</dbReference>
<dbReference type="SUPFAM" id="SSF53383">
    <property type="entry name" value="PLP-dependent transferases"/>
    <property type="match status" value="1"/>
</dbReference>
<proteinExistence type="predicted"/>
<dbReference type="InterPro" id="IPR000192">
    <property type="entry name" value="Aminotrans_V_dom"/>
</dbReference>
<feature type="domain" description="Aminotransferase class V" evidence="1">
    <location>
        <begin position="61"/>
        <end position="366"/>
    </location>
</feature>
<evidence type="ECO:0000259" key="1">
    <source>
        <dbReference type="Pfam" id="PF00266"/>
    </source>
</evidence>
<reference evidence="3" key="1">
    <citation type="submission" date="2016-10" db="EMBL/GenBank/DDBJ databases">
        <title>Comparative genomics uncovers the prolific and rare metabolic potential of the cyanobacterial genus Moorea.</title>
        <authorList>
            <person name="Leao T."/>
            <person name="Castelao G."/>
            <person name="Korobeynikov A."/>
            <person name="Monroe E.A."/>
            <person name="Podell S."/>
            <person name="Glukhov E."/>
            <person name="Allen E."/>
            <person name="Gerwick W.H."/>
            <person name="Gerwick L."/>
        </authorList>
    </citation>
    <scope>NUCLEOTIDE SEQUENCE [LARGE SCALE GENOMIC DNA]</scope>
    <source>
        <strain evidence="3">PAL-8-15-08-1</strain>
    </source>
</reference>
<gene>
    <name evidence="2" type="ORF">BJP34_02700</name>
</gene>
<dbReference type="PANTHER" id="PTHR43586:SF4">
    <property type="entry name" value="ISOPENICILLIN N EPIMERASE"/>
    <property type="match status" value="1"/>
</dbReference>
<accession>A0A1D8U2H5</accession>
<dbReference type="InterPro" id="IPR015424">
    <property type="entry name" value="PyrdxlP-dep_Trfase"/>
</dbReference>
<dbReference type="InterPro" id="IPR015421">
    <property type="entry name" value="PyrdxlP-dep_Trfase_major"/>
</dbReference>
<dbReference type="PANTHER" id="PTHR43586">
    <property type="entry name" value="CYSTEINE DESULFURASE"/>
    <property type="match status" value="1"/>
</dbReference>
<evidence type="ECO:0000313" key="2">
    <source>
        <dbReference type="EMBL" id="AOX04090.1"/>
    </source>
</evidence>
<dbReference type="Proteomes" id="UP000177870">
    <property type="component" value="Chromosome"/>
</dbReference>
<sequence>MTGISPTATPREIHRQQFPALAHKAYFNFGAKGTLPLVSLNAIQQGYEYVQRYGPFSGKVNDWVTEESHKTRSAIASELGTSPDTITLTENVTVGCNIAMWGIDWQPGDHILMSDCEHQGIIATAQEISRRYQVEVSTCPIMATLNQGDPTKTIEQYLRPQTRLVVLSHLLWNTGQVLPLKDITQVCHNYDQSSQLVRVLVDAAQSVGSLPLNLTELEADFYAFTGHKWWCGPAGVGGLYVSPDALGSLNPTFIGWRGIILDKAGKPVDWQPDGKRFEVATSAYPLYGGLRSAIAIHQQWGTADERYQQICQLSEYLWQGLSKLEAVRCLATSPPKAGLVSFVLTNGKRHNRLVEFLEQQGFLLRNLRDPDCVRACVHYFTQPDEIDKLIEAIDGFSSEN</sequence>
<dbReference type="InterPro" id="IPR015422">
    <property type="entry name" value="PyrdxlP-dep_Trfase_small"/>
</dbReference>
<protein>
    <submittedName>
        <fullName evidence="2">Cysteine lyase</fullName>
    </submittedName>
</protein>
<name>A0A1D8U2H5_9CYAN</name>
<organism evidence="2 3">
    <name type="scientific">Moorena producens PAL-8-15-08-1</name>
    <dbReference type="NCBI Taxonomy" id="1458985"/>
    <lineage>
        <taxon>Bacteria</taxon>
        <taxon>Bacillati</taxon>
        <taxon>Cyanobacteriota</taxon>
        <taxon>Cyanophyceae</taxon>
        <taxon>Coleofasciculales</taxon>
        <taxon>Coleofasciculaceae</taxon>
        <taxon>Moorena</taxon>
    </lineage>
</organism>
<keyword evidence="2" id="KW-0456">Lyase</keyword>
<dbReference type="STRING" id="1458985.BJP34_02700"/>
<dbReference type="AlphaFoldDB" id="A0A1D8U2H5"/>
<dbReference type="KEGG" id="mpro:BJP34_02700"/>
<dbReference type="EMBL" id="CP017599">
    <property type="protein sequence ID" value="AOX04090.1"/>
    <property type="molecule type" value="Genomic_DNA"/>
</dbReference>